<sequence>MADYAPPSGPPPPPAPEVPAGWTARWNEQYKQWFYVNIYTKQSQWEKPTSPVYPPNAEPPAPSDPPPGYEPSNSAAASQAGDVKKNPYEERPPFNSAGTSSSDPDAALAAKLQAEEESRARGGGTPGYAGPGGPFPSGQSPYPAQAAPYGQPPGQQVNQGSFPQELPPRDRGNSSGGGFLDKLKAKVAGSSGSVGGGGYPQQQQYGGQPQQGGYYPPQQGYGPGPGGPGGYPGGYGGPQYNQGYGRGYGPPQGMYGQPQGAYGGGYPPQQRKAGGGMGMAGGAAMGLGAGVLGGMMLGSAMSHDDEQDAYEEGFADGADFDD</sequence>
<dbReference type="EMBL" id="JAPDFR010000006">
    <property type="protein sequence ID" value="KAK0385869.1"/>
    <property type="molecule type" value="Genomic_DNA"/>
</dbReference>
<proteinExistence type="predicted"/>
<gene>
    <name evidence="3" type="ORF">NLU13_7046</name>
</gene>
<dbReference type="PROSITE" id="PS50020">
    <property type="entry name" value="WW_DOMAIN_2"/>
    <property type="match status" value="1"/>
</dbReference>
<evidence type="ECO:0000313" key="3">
    <source>
        <dbReference type="EMBL" id="KAK0385869.1"/>
    </source>
</evidence>
<reference evidence="3" key="1">
    <citation type="submission" date="2022-10" db="EMBL/GenBank/DDBJ databases">
        <title>Determination and structural analysis of whole genome sequence of Sarocladium strictum F4-1.</title>
        <authorList>
            <person name="Hu L."/>
            <person name="Jiang Y."/>
        </authorList>
    </citation>
    <scope>NUCLEOTIDE SEQUENCE</scope>
    <source>
        <strain evidence="3">F4-1</strain>
    </source>
</reference>
<feature type="compositionally biased region" description="Pro residues" evidence="1">
    <location>
        <begin position="7"/>
        <end position="17"/>
    </location>
</feature>
<dbReference type="Pfam" id="PF00397">
    <property type="entry name" value="WW"/>
    <property type="match status" value="1"/>
</dbReference>
<protein>
    <recommendedName>
        <fullName evidence="2">WW domain-containing protein</fullName>
    </recommendedName>
</protein>
<dbReference type="Gene3D" id="2.20.70.10">
    <property type="match status" value="1"/>
</dbReference>
<dbReference type="Proteomes" id="UP001175261">
    <property type="component" value="Unassembled WGS sequence"/>
</dbReference>
<keyword evidence="4" id="KW-1185">Reference proteome</keyword>
<feature type="region of interest" description="Disordered" evidence="1">
    <location>
        <begin position="296"/>
        <end position="322"/>
    </location>
</feature>
<dbReference type="PROSITE" id="PS01159">
    <property type="entry name" value="WW_DOMAIN_1"/>
    <property type="match status" value="1"/>
</dbReference>
<dbReference type="SUPFAM" id="SSF51045">
    <property type="entry name" value="WW domain"/>
    <property type="match status" value="1"/>
</dbReference>
<feature type="domain" description="WW" evidence="2">
    <location>
        <begin position="16"/>
        <end position="50"/>
    </location>
</feature>
<feature type="compositionally biased region" description="Acidic residues" evidence="1">
    <location>
        <begin position="305"/>
        <end position="322"/>
    </location>
</feature>
<name>A0AA39GG28_SARSR</name>
<evidence type="ECO:0000259" key="2">
    <source>
        <dbReference type="PROSITE" id="PS50020"/>
    </source>
</evidence>
<feature type="compositionally biased region" description="Low complexity" evidence="1">
    <location>
        <begin position="136"/>
        <end position="156"/>
    </location>
</feature>
<feature type="region of interest" description="Disordered" evidence="1">
    <location>
        <begin position="45"/>
        <end position="279"/>
    </location>
</feature>
<dbReference type="SMART" id="SM00456">
    <property type="entry name" value="WW"/>
    <property type="match status" value="1"/>
</dbReference>
<evidence type="ECO:0000256" key="1">
    <source>
        <dbReference type="SAM" id="MobiDB-lite"/>
    </source>
</evidence>
<feature type="region of interest" description="Disordered" evidence="1">
    <location>
        <begin position="1"/>
        <end position="21"/>
    </location>
</feature>
<organism evidence="3 4">
    <name type="scientific">Sarocladium strictum</name>
    <name type="common">Black bundle disease fungus</name>
    <name type="synonym">Acremonium strictum</name>
    <dbReference type="NCBI Taxonomy" id="5046"/>
    <lineage>
        <taxon>Eukaryota</taxon>
        <taxon>Fungi</taxon>
        <taxon>Dikarya</taxon>
        <taxon>Ascomycota</taxon>
        <taxon>Pezizomycotina</taxon>
        <taxon>Sordariomycetes</taxon>
        <taxon>Hypocreomycetidae</taxon>
        <taxon>Hypocreales</taxon>
        <taxon>Sarocladiaceae</taxon>
        <taxon>Sarocladium</taxon>
    </lineage>
</organism>
<dbReference type="InterPro" id="IPR001202">
    <property type="entry name" value="WW_dom"/>
</dbReference>
<feature type="compositionally biased region" description="Low complexity" evidence="1">
    <location>
        <begin position="200"/>
        <end position="220"/>
    </location>
</feature>
<feature type="compositionally biased region" description="Gly residues" evidence="1">
    <location>
        <begin position="221"/>
        <end position="237"/>
    </location>
</feature>
<dbReference type="CDD" id="cd00201">
    <property type="entry name" value="WW"/>
    <property type="match status" value="1"/>
</dbReference>
<dbReference type="InterPro" id="IPR036020">
    <property type="entry name" value="WW_dom_sf"/>
</dbReference>
<dbReference type="AlphaFoldDB" id="A0AA39GG28"/>
<feature type="compositionally biased region" description="Pro residues" evidence="1">
    <location>
        <begin position="51"/>
        <end position="69"/>
    </location>
</feature>
<feature type="compositionally biased region" description="Low complexity" evidence="1">
    <location>
        <begin position="251"/>
        <end position="260"/>
    </location>
</feature>
<evidence type="ECO:0000313" key="4">
    <source>
        <dbReference type="Proteomes" id="UP001175261"/>
    </source>
</evidence>
<accession>A0AA39GG28</accession>
<comment type="caution">
    <text evidence="3">The sequence shown here is derived from an EMBL/GenBank/DDBJ whole genome shotgun (WGS) entry which is preliminary data.</text>
</comment>
<feature type="compositionally biased region" description="Basic and acidic residues" evidence="1">
    <location>
        <begin position="82"/>
        <end position="92"/>
    </location>
</feature>
<feature type="compositionally biased region" description="Gly residues" evidence="1">
    <location>
        <begin position="121"/>
        <end position="132"/>
    </location>
</feature>